<evidence type="ECO:0000313" key="2">
    <source>
        <dbReference type="Proteomes" id="UP000702425"/>
    </source>
</evidence>
<gene>
    <name evidence="1" type="ORF">E5S67_06041</name>
</gene>
<comment type="caution">
    <text evidence="1">The sequence shown here is derived from an EMBL/GenBank/DDBJ whole genome shotgun (WGS) entry which is preliminary data.</text>
</comment>
<dbReference type="PIRSF" id="PIRSF028744">
    <property type="entry name" value="Addict_mod_HI1419"/>
    <property type="match status" value="1"/>
</dbReference>
<dbReference type="InterPro" id="IPR009241">
    <property type="entry name" value="HigB-like"/>
</dbReference>
<reference evidence="1 2" key="1">
    <citation type="journal article" date="2020" name="Sci. Rep.">
        <title>A novel cyanobacterial geosmin producer, revising GeoA distribution and dispersion patterns in Bacteria.</title>
        <authorList>
            <person name="Churro C."/>
            <person name="Semedo-Aguiar A.P."/>
            <person name="Silva A.D."/>
            <person name="Pereira-Leal J.B."/>
            <person name="Leite R.B."/>
        </authorList>
    </citation>
    <scope>NUCLEOTIDE SEQUENCE [LARGE SCALE GENOMIC DNA]</scope>
    <source>
        <strain evidence="1 2">IPMA8</strain>
    </source>
</reference>
<protein>
    <recommendedName>
        <fullName evidence="3">Addiction module killer protein</fullName>
    </recommendedName>
</protein>
<dbReference type="Proteomes" id="UP000702425">
    <property type="component" value="Unassembled WGS sequence"/>
</dbReference>
<dbReference type="Pfam" id="PF05973">
    <property type="entry name" value="Gp49"/>
    <property type="match status" value="1"/>
</dbReference>
<keyword evidence="2" id="KW-1185">Reference proteome</keyword>
<evidence type="ECO:0000313" key="1">
    <source>
        <dbReference type="EMBL" id="NQE38256.1"/>
    </source>
</evidence>
<sequence length="98" mass="11230">MAKFLFPSGWNLSLDFKGKAKIVKRLERVSDGNLGDSRSLGEGVWEFRIDFGPGYRVYFGQIETTIVLLLCGGDKSTQEQDISTAKKYWREYRSRENA</sequence>
<dbReference type="EMBL" id="SRRZ01000195">
    <property type="protein sequence ID" value="NQE38256.1"/>
    <property type="molecule type" value="Genomic_DNA"/>
</dbReference>
<evidence type="ECO:0008006" key="3">
    <source>
        <dbReference type="Google" id="ProtNLM"/>
    </source>
</evidence>
<organism evidence="1 2">
    <name type="scientific">Microcoleus asticus IPMA8</name>
    <dbReference type="NCBI Taxonomy" id="2563858"/>
    <lineage>
        <taxon>Bacteria</taxon>
        <taxon>Bacillati</taxon>
        <taxon>Cyanobacteriota</taxon>
        <taxon>Cyanophyceae</taxon>
        <taxon>Oscillatoriophycideae</taxon>
        <taxon>Oscillatoriales</taxon>
        <taxon>Microcoleaceae</taxon>
        <taxon>Microcoleus</taxon>
        <taxon>Microcoleus asticus</taxon>
    </lineage>
</organism>
<dbReference type="NCBIfam" id="TIGR02683">
    <property type="entry name" value="upstrm_HI1419"/>
    <property type="match status" value="1"/>
</dbReference>
<dbReference type="PANTHER" id="PTHR41791">
    <property type="entry name" value="SSL7039 PROTEIN"/>
    <property type="match status" value="1"/>
</dbReference>
<proteinExistence type="predicted"/>
<accession>A0ABX2D6Q4</accession>
<dbReference type="InterPro" id="IPR014056">
    <property type="entry name" value="TypeIITA-like_toxin_pred"/>
</dbReference>
<name>A0ABX2D6Q4_9CYAN</name>
<dbReference type="PANTHER" id="PTHR41791:SF1">
    <property type="entry name" value="SSL7039 PROTEIN"/>
    <property type="match status" value="1"/>
</dbReference>